<accession>A0ABR4CIF2</accession>
<dbReference type="SUPFAM" id="SSF57850">
    <property type="entry name" value="RING/U-box"/>
    <property type="match status" value="1"/>
</dbReference>
<dbReference type="Proteomes" id="UP001595075">
    <property type="component" value="Unassembled WGS sequence"/>
</dbReference>
<reference evidence="1 2" key="1">
    <citation type="journal article" date="2024" name="Commun. Biol.">
        <title>Comparative genomic analysis of thermophilic fungi reveals convergent evolutionary adaptations and gene losses.</title>
        <authorList>
            <person name="Steindorff A.S."/>
            <person name="Aguilar-Pontes M.V."/>
            <person name="Robinson A.J."/>
            <person name="Andreopoulos B."/>
            <person name="LaButti K."/>
            <person name="Kuo A."/>
            <person name="Mondo S."/>
            <person name="Riley R."/>
            <person name="Otillar R."/>
            <person name="Haridas S."/>
            <person name="Lipzen A."/>
            <person name="Grimwood J."/>
            <person name="Schmutz J."/>
            <person name="Clum A."/>
            <person name="Reid I.D."/>
            <person name="Moisan M.C."/>
            <person name="Butler G."/>
            <person name="Nguyen T.T.M."/>
            <person name="Dewar K."/>
            <person name="Conant G."/>
            <person name="Drula E."/>
            <person name="Henrissat B."/>
            <person name="Hansel C."/>
            <person name="Singer S."/>
            <person name="Hutchinson M.I."/>
            <person name="de Vries R.P."/>
            <person name="Natvig D.O."/>
            <person name="Powell A.J."/>
            <person name="Tsang A."/>
            <person name="Grigoriev I.V."/>
        </authorList>
    </citation>
    <scope>NUCLEOTIDE SEQUENCE [LARGE SCALE GENOMIC DNA]</scope>
    <source>
        <strain evidence="1 2">CBS 494.80</strain>
    </source>
</reference>
<evidence type="ECO:0000313" key="1">
    <source>
        <dbReference type="EMBL" id="KAL2069505.1"/>
    </source>
</evidence>
<dbReference type="EMBL" id="JAZHXI010000007">
    <property type="protein sequence ID" value="KAL2069505.1"/>
    <property type="molecule type" value="Genomic_DNA"/>
</dbReference>
<gene>
    <name evidence="1" type="ORF">VTL71DRAFT_14184</name>
</gene>
<comment type="caution">
    <text evidence="1">The sequence shown here is derived from an EMBL/GenBank/DDBJ whole genome shotgun (WGS) entry which is preliminary data.</text>
</comment>
<sequence length="837" mass="95582">MASRIPKPRGKDTTFKDIQSFRQDFVNSTVLNTGFCTTGQLSAISDIRRQNIFYDPMADNCVFKDVRGYRTYNKDTGPKSTLLRGPMLHAPEQEIECSDRLKVVIRSVETIAKTFPADHPVKAQLDALFGLWTTICSLKQIDRYLSSQQPPLLEVPDANGRNLGYSIANPRNHTAFATEDDLQKLTITLLHAPGLIRLDYDPANPPINNVGMDGLGVLALKDLYLVGRLLLQEELNRAKPDADDDFPRALFNTQSKWVRGIRKNVLNALEGVATLACYRPDPTEAELRRYIRDMRKERAEAGLRPLTEEEEEEEVELELKYAREKTFQERLDANFEEKGFNLLGGLEKDLIERLTVENHLDPLIMDLVRREDEFEAALALEHYEDKLINKQVSVLAEEQITQVRPWEPRLTVKGLNGSFEREEDGTLKNAEDEVYKYLQDMGLVNRHRRDFRLLRDWMGKRPCCQQSDMKRLGCTSENQIYQLYNCKNKAEPMWVEEGIKLFDQKVFTQFIDTNFSLPITPTALSNILPRIFGFLPIDTDALYSQSFSRDSCTLCSKSLYNEEARPIRGFSNTVVELYCSSQHKFHLKCIFTYWDSPGKYLHSCPQCGEMAKLNYQIAGLSPTHGHFVHNNQNYKTAANMAMYLDPDIPVHETLARKARELYDVPEVPLSPRQGDPMVIDTVPPPSTYAGMAYYESEVSRRAALLAMPVTWEGAIIKAGVKASEIFTPSTLQAPRTIATGEETYLSLEEINQRQVIQRYNQPREAARRIAKTTGNMFLKREFERGNRDVYDVDSARVLPAARLAPSMEAGFLRSARRRRAHKLRERIKKEGRGLGGL</sequence>
<evidence type="ECO:0000313" key="2">
    <source>
        <dbReference type="Proteomes" id="UP001595075"/>
    </source>
</evidence>
<protein>
    <recommendedName>
        <fullName evidence="3">RING-type domain-containing protein</fullName>
    </recommendedName>
</protein>
<evidence type="ECO:0008006" key="3">
    <source>
        <dbReference type="Google" id="ProtNLM"/>
    </source>
</evidence>
<organism evidence="1 2">
    <name type="scientific">Oculimacula yallundae</name>
    <dbReference type="NCBI Taxonomy" id="86028"/>
    <lineage>
        <taxon>Eukaryota</taxon>
        <taxon>Fungi</taxon>
        <taxon>Dikarya</taxon>
        <taxon>Ascomycota</taxon>
        <taxon>Pezizomycotina</taxon>
        <taxon>Leotiomycetes</taxon>
        <taxon>Helotiales</taxon>
        <taxon>Ploettnerulaceae</taxon>
        <taxon>Oculimacula</taxon>
    </lineage>
</organism>
<proteinExistence type="predicted"/>
<name>A0ABR4CIF2_9HELO</name>
<keyword evidence="2" id="KW-1185">Reference proteome</keyword>